<accession>A0A089ZHX1</accession>
<evidence type="ECO:0000313" key="3">
    <source>
        <dbReference type="EMBL" id="CEL24690.1"/>
    </source>
</evidence>
<dbReference type="AlphaFoldDB" id="A0A089ZHX1"/>
<reference evidence="2" key="1">
    <citation type="submission" date="2013-12" db="EMBL/GenBank/DDBJ databases">
        <title>The complete genome sequence of Methanobacterium sp. BRM9.</title>
        <authorList>
            <consortium name="Pastoral Greenhouse Gas Research Consortium"/>
            <person name="Kelly W.J."/>
            <person name="Leahy S.C."/>
            <person name="Perry R."/>
            <person name="Li D."/>
            <person name="Altermann E."/>
            <person name="Lambie S.C."/>
            <person name="Attwood G.T."/>
        </authorList>
    </citation>
    <scope>NUCLEOTIDE SEQUENCE [LARGE SCALE GENOMIC DNA]</scope>
    <source>
        <strain evidence="2">BRM9</strain>
    </source>
</reference>
<dbReference type="EMBL" id="LN734822">
    <property type="protein sequence ID" value="CEL24690.1"/>
    <property type="molecule type" value="Genomic_DNA"/>
</dbReference>
<dbReference type="Gene3D" id="3.90.45.10">
    <property type="entry name" value="Peptide deformylase"/>
    <property type="match status" value="1"/>
</dbReference>
<evidence type="ECO:0000259" key="1">
    <source>
        <dbReference type="Pfam" id="PF05618"/>
    </source>
</evidence>
<dbReference type="OrthoDB" id="77241at2157"/>
<dbReference type="Proteomes" id="UP000062768">
    <property type="component" value="Chromosome I"/>
</dbReference>
<evidence type="ECO:0000313" key="4">
    <source>
        <dbReference type="Proteomes" id="UP000029661"/>
    </source>
</evidence>
<proteinExistence type="predicted"/>
<feature type="domain" description="Retropepsin-like aspartic endopeptidase" evidence="1">
    <location>
        <begin position="40"/>
        <end position="139"/>
    </location>
</feature>
<dbReference type="SUPFAM" id="SSF56420">
    <property type="entry name" value="Peptide deformylase"/>
    <property type="match status" value="1"/>
</dbReference>
<dbReference type="STRING" id="2162.BRM9_1263"/>
<dbReference type="RefSeq" id="WP_052400056.1">
    <property type="nucleotide sequence ID" value="NZ_CP006933.1"/>
</dbReference>
<dbReference type="Proteomes" id="UP000029661">
    <property type="component" value="Chromosome"/>
</dbReference>
<dbReference type="PATRIC" id="fig|2162.10.peg.1097"/>
<dbReference type="InterPro" id="IPR036821">
    <property type="entry name" value="Peptide_deformylase_sf"/>
</dbReference>
<dbReference type="Pfam" id="PF05618">
    <property type="entry name" value="Zn_protease"/>
    <property type="match status" value="1"/>
</dbReference>
<dbReference type="InterPro" id="IPR008503">
    <property type="entry name" value="Asp_endopeptidase"/>
</dbReference>
<keyword evidence="5" id="KW-1185">Reference proteome</keyword>
<dbReference type="KEGG" id="mfc:BRM9_1263"/>
<evidence type="ECO:0000313" key="5">
    <source>
        <dbReference type="Proteomes" id="UP000062768"/>
    </source>
</evidence>
<reference evidence="3" key="2">
    <citation type="submission" date="2014-09" db="EMBL/GenBank/DDBJ databases">
        <authorList>
            <person name="Bishop-Lilly K.A."/>
            <person name="Broomall S.M."/>
            <person name="Chain P.S."/>
            <person name="Chertkov O."/>
            <person name="Coyne S.R."/>
            <person name="Daligault H.E."/>
            <person name="Davenport K.W."/>
            <person name="Erkkila T."/>
            <person name="Frey K.G."/>
            <person name="Gibbons H.S."/>
            <person name="Gu W."/>
            <person name="Jaissle J."/>
            <person name="Johnson S.L."/>
            <person name="Koroleva G.I."/>
            <person name="Ladner J.T."/>
            <person name="Lo C.-C."/>
            <person name="Minogue T.D."/>
            <person name="Munk C."/>
            <person name="Palacios G.F."/>
            <person name="Redden C.L."/>
            <person name="Rosenzweig C.N."/>
            <person name="Scholz M.B."/>
            <person name="Teshima H."/>
            <person name="Xu Y."/>
        </authorList>
    </citation>
    <scope>NUCLEOTIDE SEQUENCE</scope>
    <source>
        <strain evidence="3">Mb9</strain>
    </source>
</reference>
<sequence>MESTDYTQLDYDKLKKQLSFNFAENKAIKDLQIKPDAFIPVLFSLKFGGDWSFKTSELEAMAVKEKITRYNEVEEEGYTLERVTLFVNPILISTEGKVLRLEKCGTKNERELVERPFRVKLDAEDIILAELNPAAMEIHLERIKGPLTFEGSAAYGVSHEMEHLAGGEHTGKFIWEFKYRVQG</sequence>
<protein>
    <recommendedName>
        <fullName evidence="1">Retropepsin-like aspartic endopeptidase domain-containing protein</fullName>
    </recommendedName>
</protein>
<dbReference type="GeneID" id="26739300"/>
<evidence type="ECO:0000313" key="2">
    <source>
        <dbReference type="EMBL" id="AIS32078.1"/>
    </source>
</evidence>
<organism evidence="2 4">
    <name type="scientific">Methanobacterium formicicum</name>
    <dbReference type="NCBI Taxonomy" id="2162"/>
    <lineage>
        <taxon>Archaea</taxon>
        <taxon>Methanobacteriati</taxon>
        <taxon>Methanobacteriota</taxon>
        <taxon>Methanomada group</taxon>
        <taxon>Methanobacteria</taxon>
        <taxon>Methanobacteriales</taxon>
        <taxon>Methanobacteriaceae</taxon>
        <taxon>Methanobacterium</taxon>
    </lineage>
</organism>
<name>A0A089ZHX1_METFO</name>
<gene>
    <name evidence="2" type="ORF">BRM9_1263</name>
    <name evidence="3" type="ORF">MB9_1051</name>
</gene>
<dbReference type="EMBL" id="CP006933">
    <property type="protein sequence ID" value="AIS32078.1"/>
    <property type="molecule type" value="Genomic_DNA"/>
</dbReference>